<feature type="region of interest" description="Disordered" evidence="2">
    <location>
        <begin position="738"/>
        <end position="799"/>
    </location>
</feature>
<evidence type="ECO:0000313" key="7">
    <source>
        <dbReference type="Proteomes" id="UP000515156"/>
    </source>
</evidence>
<evidence type="ECO:0000259" key="4">
    <source>
        <dbReference type="Pfam" id="PF10363"/>
    </source>
</evidence>
<dbReference type="Pfam" id="PF23565">
    <property type="entry name" value="ARM_TANGO6"/>
    <property type="match status" value="1"/>
</dbReference>
<feature type="compositionally biased region" description="Polar residues" evidence="2">
    <location>
        <begin position="773"/>
        <end position="784"/>
    </location>
</feature>
<dbReference type="Proteomes" id="UP000515156">
    <property type="component" value="Chromosome 5"/>
</dbReference>
<dbReference type="Gene3D" id="1.25.10.10">
    <property type="entry name" value="Leucine-rich Repeat Variant"/>
    <property type="match status" value="1"/>
</dbReference>
<evidence type="ECO:0000259" key="6">
    <source>
        <dbReference type="Pfam" id="PF25267"/>
    </source>
</evidence>
<dbReference type="FunCoup" id="A0A6P7YCF1">
    <property type="interactions" value="1586"/>
</dbReference>
<dbReference type="InterPro" id="IPR057347">
    <property type="entry name" value="TANGO6_N"/>
</dbReference>
<dbReference type="PANTHER" id="PTHR20959:SF1">
    <property type="entry name" value="TRANSPORT AND GOLGI ORGANIZATION PROTEIN 6 HOMOLOG"/>
    <property type="match status" value="1"/>
</dbReference>
<dbReference type="KEGG" id="muo:115470983"/>
<feature type="domain" description="TANGO6 HEAT repeat" evidence="5">
    <location>
        <begin position="306"/>
        <end position="574"/>
    </location>
</feature>
<dbReference type="GO" id="GO:0009306">
    <property type="term" value="P:protein secretion"/>
    <property type="evidence" value="ECO:0007669"/>
    <property type="project" value="TreeGrafter"/>
</dbReference>
<organism evidence="7 8">
    <name type="scientific">Microcaecilia unicolor</name>
    <dbReference type="NCBI Taxonomy" id="1415580"/>
    <lineage>
        <taxon>Eukaryota</taxon>
        <taxon>Metazoa</taxon>
        <taxon>Chordata</taxon>
        <taxon>Craniata</taxon>
        <taxon>Vertebrata</taxon>
        <taxon>Euteleostomi</taxon>
        <taxon>Amphibia</taxon>
        <taxon>Gymnophiona</taxon>
        <taxon>Siphonopidae</taxon>
        <taxon>Microcaecilia</taxon>
    </lineage>
</organism>
<proteinExistence type="inferred from homology"/>
<dbReference type="SUPFAM" id="SSF48371">
    <property type="entry name" value="ARM repeat"/>
    <property type="match status" value="1"/>
</dbReference>
<name>A0A6P7YCF1_9AMPH</name>
<feature type="domain" description="TANGO6 N-terminal" evidence="6">
    <location>
        <begin position="6"/>
        <end position="305"/>
    </location>
</feature>
<dbReference type="OrthoDB" id="39591at2759"/>
<comment type="similarity">
    <text evidence="1">Belongs to the Tango6 family.</text>
</comment>
<gene>
    <name evidence="8" type="primary">TANGO6</name>
</gene>
<dbReference type="PANTHER" id="PTHR20959">
    <property type="entry name" value="TRANSPORT AND GOLGI ORGANIZATION PROTEIN 6 FAMILY MEMBER"/>
    <property type="match status" value="1"/>
</dbReference>
<sequence>MAAGVKLEVVAEALAVLVRPAEPGQSLQQATKQAVLLKTLQLNLSSLEEKLQHVPEWKELRSLRERVAESAEWLESSADVTWRFTSEALILLLCLRQCMVQLAASFQPTKPNLRTAEAAPALPPDALSVSQQKTLQSALQFVITLGICPYLLSGVGIPLRRRSEFGAIVEDAVSSDSSRTAVRRLFTTCTVLLDISQHLSLGSFLLTRHLGDIMAGLCQLGFCPSRAKGEGRPGEVLTEGERAQCRQALHSLLDQVYQPIVIRELLVLQGGSKQGSQPDAGEVSQNLVHVPAWLRRLCGQLLSERLMRPNGVQAVLRGILEGAGAGDAEAAAADLRRCSAISRILACCPQQSLSLDSYYQLVCPQILGLLHITDKVTARQFQRVASMTVLTMAREQPERASKYLLCPMLEPLLRCLETSGKAEDGSQPGRIVVEESELSCCIEDIQKVYVVGNELLPVLQESLKTVLGAIFSLCCFTRQNVSYLRSPCQEILLWFLEKMERATALATVKELAGLERTLPALSPFYQFAAGSEGGTVIVVKETISDEDEALYQKVSVDQWRLECLAELLCQSQKSGLAGDFFICCLKDLTAVAVEEQLHPEPISYDNLQLLEQSHKQNEQEKKLLILQLVTVLCEKVSDSVFTDLVQVVEFVSSTLKRALASLLRNERSSVEAQTLSMAMGLVAAMLGGAIQLKSDDFAVMKQLLPLLEQISCLYPDPVIQELASNLRISIATHGAFRAGARNKGTQSHSKQEMDGGATGKQSSSQHRRRANLEQPQSSNSTIKSDSPRENPASGCGPESHAHRICKMELSSTYAPEQLQEIFTSAYDPAVPVRAAALRTIADLIQQRDFQVLGLQEKVLKILLENLEHEDSFVYLSAIQGIALLSDVYPEQILPILLAQYGNSEKSPESRMKTGEVLMRVTRALEDMVFRYRDPLIHAFLRGTRDHDSTLRASSLANLGEMCQRLRFTLGSMVHEVMSCLTAVVKMDCEAEVRRAGVHVVVLLFRGLSEKTTEVLQDVLKDLYRLLKYVVQCEHDRATILHAQLALQELDEIIRRFLFPEQKLEKKIVVLP</sequence>
<dbReference type="CTD" id="79613"/>
<evidence type="ECO:0000259" key="3">
    <source>
        <dbReference type="Pfam" id="PF10304"/>
    </source>
</evidence>
<evidence type="ECO:0000313" key="8">
    <source>
        <dbReference type="RefSeq" id="XP_030060504.1"/>
    </source>
</evidence>
<evidence type="ECO:0000259" key="5">
    <source>
        <dbReference type="Pfam" id="PF23565"/>
    </source>
</evidence>
<dbReference type="InterPro" id="IPR039600">
    <property type="entry name" value="TANGO6/Rtp1"/>
</dbReference>
<dbReference type="InterPro" id="IPR016024">
    <property type="entry name" value="ARM-type_fold"/>
</dbReference>
<evidence type="ECO:0000256" key="1">
    <source>
        <dbReference type="ARBA" id="ARBA00005724"/>
    </source>
</evidence>
<reference evidence="8" key="1">
    <citation type="submission" date="2025-08" db="UniProtKB">
        <authorList>
            <consortium name="RefSeq"/>
        </authorList>
    </citation>
    <scope>IDENTIFICATION</scope>
</reference>
<dbReference type="Pfam" id="PF25267">
    <property type="entry name" value="TANGO6_N"/>
    <property type="match status" value="1"/>
</dbReference>
<dbReference type="InterPro" id="IPR019451">
    <property type="entry name" value="Rtp1_C1"/>
</dbReference>
<dbReference type="AlphaFoldDB" id="A0A6P7YCF1"/>
<dbReference type="InterPro" id="IPR057407">
    <property type="entry name" value="HEAT_TANGO6"/>
</dbReference>
<dbReference type="FunFam" id="1.25.10.10:FF:000429">
    <property type="entry name" value="Transport and golgi organization 6 homolog"/>
    <property type="match status" value="1"/>
</dbReference>
<protein>
    <submittedName>
        <fullName evidence="8">Transport and Golgi organization protein 6 homolog</fullName>
    </submittedName>
</protein>
<dbReference type="InterPro" id="IPR011989">
    <property type="entry name" value="ARM-like"/>
</dbReference>
<dbReference type="InterPro" id="IPR019414">
    <property type="entry name" value="Rtp1_C2"/>
</dbReference>
<feature type="domain" description="RNA polymerase II assembly factor Rtp1 C-terminal" evidence="3">
    <location>
        <begin position="1019"/>
        <end position="1051"/>
    </location>
</feature>
<accession>A0A6P7YCF1</accession>
<dbReference type="RefSeq" id="XP_030060504.1">
    <property type="nucleotide sequence ID" value="XM_030204644.1"/>
</dbReference>
<dbReference type="Pfam" id="PF10363">
    <property type="entry name" value="RTP1_C1"/>
    <property type="match status" value="1"/>
</dbReference>
<dbReference type="InParanoid" id="A0A6P7YCF1"/>
<evidence type="ECO:0000256" key="2">
    <source>
        <dbReference type="SAM" id="MobiDB-lite"/>
    </source>
</evidence>
<feature type="domain" description="RNA polymerase II assembly factor Rtp1 C-terminal" evidence="4">
    <location>
        <begin position="818"/>
        <end position="927"/>
    </location>
</feature>
<dbReference type="Pfam" id="PF10304">
    <property type="entry name" value="RTP1_C2"/>
    <property type="match status" value="1"/>
</dbReference>
<dbReference type="GeneID" id="115470983"/>
<keyword evidence="7" id="KW-1185">Reference proteome</keyword>